<accession>A0A4V2K0R5</accession>
<reference evidence="1" key="1">
    <citation type="submission" date="2019-01" db="EMBL/GenBank/DDBJ databases">
        <title>Draft genome sequences of three monokaryotic isolates of the white-rot basidiomycete fungus Dichomitus squalens.</title>
        <authorList>
            <consortium name="DOE Joint Genome Institute"/>
            <person name="Lopez S.C."/>
            <person name="Andreopoulos B."/>
            <person name="Pangilinan J."/>
            <person name="Lipzen A."/>
            <person name="Riley R."/>
            <person name="Ahrendt S."/>
            <person name="Ng V."/>
            <person name="Barry K."/>
            <person name="Daum C."/>
            <person name="Grigoriev I.V."/>
            <person name="Hilden K.S."/>
            <person name="Makela M.R."/>
            <person name="de Vries R.P."/>
        </authorList>
    </citation>
    <scope>NUCLEOTIDE SEQUENCE [LARGE SCALE GENOMIC DNA]</scope>
    <source>
        <strain evidence="1">OM18370.1</strain>
    </source>
</reference>
<gene>
    <name evidence="1" type="ORF">BD311DRAFT_777301</name>
</gene>
<dbReference type="EMBL" id="ML143410">
    <property type="protein sequence ID" value="TBU29863.1"/>
    <property type="molecule type" value="Genomic_DNA"/>
</dbReference>
<evidence type="ECO:0000313" key="1">
    <source>
        <dbReference type="EMBL" id="TBU29863.1"/>
    </source>
</evidence>
<dbReference type="Proteomes" id="UP000292957">
    <property type="component" value="Unassembled WGS sequence"/>
</dbReference>
<proteinExistence type="predicted"/>
<protein>
    <submittedName>
        <fullName evidence="1">Uncharacterized protein</fullName>
    </submittedName>
</protein>
<name>A0A4V2K0R5_9APHY</name>
<organism evidence="1">
    <name type="scientific">Dichomitus squalens</name>
    <dbReference type="NCBI Taxonomy" id="114155"/>
    <lineage>
        <taxon>Eukaryota</taxon>
        <taxon>Fungi</taxon>
        <taxon>Dikarya</taxon>
        <taxon>Basidiomycota</taxon>
        <taxon>Agaricomycotina</taxon>
        <taxon>Agaricomycetes</taxon>
        <taxon>Polyporales</taxon>
        <taxon>Polyporaceae</taxon>
        <taxon>Dichomitus</taxon>
    </lineage>
</organism>
<dbReference type="AlphaFoldDB" id="A0A4V2K0R5"/>
<sequence length="107" mass="11720">MFMRVAHYTGLPASIFISPPIRSPRVPMPMPLSFIGKLVLPGLHWLDKHTSMMPKSVPLCPIVGAMWSQIALSRCPSMVDVSGNPSGERASRHVAVKLSCGVHYVVR</sequence>